<keyword evidence="4 7" id="KW-0732">Signal</keyword>
<dbReference type="SUPFAM" id="SSF50494">
    <property type="entry name" value="Trypsin-like serine proteases"/>
    <property type="match status" value="1"/>
</dbReference>
<keyword evidence="6 7" id="KW-0720">Serine protease</keyword>
<dbReference type="InterPro" id="IPR019500">
    <property type="entry name" value="Pep_S46"/>
</dbReference>
<evidence type="ECO:0000313" key="8">
    <source>
        <dbReference type="EMBL" id="BBL06547.1"/>
    </source>
</evidence>
<dbReference type="InterPro" id="IPR009003">
    <property type="entry name" value="Peptidase_S1_PA"/>
</dbReference>
<sequence>MKKIFLLCAAACVSLTAVADEGMWMLPYLQKMNIKNMKARGCKLSAEEIYSIDRSSLKDAIVIFGNGCTGEIVSPEGLLFTNHHCGYGSIQQLSSVEHDYLKNGFWAMSNAEELPVPGLEVRFIRKISDVTPEIVGNVPSIAGQEEYRKITSGNIEALTEKLRSENPGMEVSVESFFGGNQYFAFVKEVYTDVRLVGAPPSSIGNFGGDTDNWMWPRHTGDFSVFRVYAGPDNRPAAYAAENRPYRAEKFLKVSLDGVEEEDFAMVMGFPGSTERYMTSYEIDNMLGVENPQRIFIRGERQRILWDDMMADPEVRIQYAAKYRTSSNYWKNSIGMSRGIEKLDVKARKEAQEASFQAWAEKNTLPEEGYIDALPKIKLAVERMSAPDAGRQYLSEAFLRGIELLTPARSFVDAETMEPKSEIRKVAEAKEAMSEWYKDFSPSTDRKVAKRMMAIARENMKELPSFYGEIVDKRFGGDIDAYVDYLYDNSVFASEEKVMALLEDYAPEKVASDPAVELAGSVMEKYKELTEARKDAAQLYAEGHRKYIAGLMLQNPSKAWASDANFTIRLTYGRVLPYEPADGIEYNYYTTLKGVMEKENPENPEEFTVPGKLKELYAAGDFGRYANAKGEMPVAFLADLDITGGNSGSPVLDARGALIGLAFDGNWEAMSGDVAFEPELQRMIAVDVRYVLFIIDKFAGAGWLLDEMQFE</sequence>
<dbReference type="Pfam" id="PF10459">
    <property type="entry name" value="Peptidase_S46"/>
    <property type="match status" value="1"/>
</dbReference>
<evidence type="ECO:0000256" key="1">
    <source>
        <dbReference type="ARBA" id="ARBA00010491"/>
    </source>
</evidence>
<dbReference type="GO" id="GO:0043171">
    <property type="term" value="P:peptide catabolic process"/>
    <property type="evidence" value="ECO:0007669"/>
    <property type="project" value="UniProtKB-UniRule"/>
</dbReference>
<accession>A0A4Y1WZT0</accession>
<dbReference type="EC" id="3.4.14.-" evidence="7"/>
<comment type="function">
    <text evidence="7">Catalyzes the removal of dipeptides from the N-terminus of oligopeptides.</text>
</comment>
<name>A0A4Y1WZT0_9BACT</name>
<keyword evidence="9" id="KW-1185">Reference proteome</keyword>
<keyword evidence="3 7" id="KW-0645">Protease</keyword>
<evidence type="ECO:0000256" key="6">
    <source>
        <dbReference type="ARBA" id="ARBA00022825"/>
    </source>
</evidence>
<gene>
    <name evidence="8" type="ORF">A5CPEGH6_11850</name>
</gene>
<dbReference type="EMBL" id="AP019736">
    <property type="protein sequence ID" value="BBL06547.1"/>
    <property type="molecule type" value="Genomic_DNA"/>
</dbReference>
<proteinExistence type="inferred from homology"/>
<evidence type="ECO:0000256" key="4">
    <source>
        <dbReference type="ARBA" id="ARBA00022729"/>
    </source>
</evidence>
<reference evidence="9" key="1">
    <citation type="submission" date="2019-06" db="EMBL/GenBank/DDBJ databases">
        <title>Alistipes onderdonkii subsp. vulgaris subsp. nov., Alistipes dispar sp. nov. and Alistipes communis sp. nov., isolated from human faeces, and creation of Alistipes onderdonkii subsp. onderdonkii subsp. nov.</title>
        <authorList>
            <person name="Sakamoto M."/>
            <person name="Ikeyama N."/>
            <person name="Ogata Y."/>
            <person name="Suda W."/>
            <person name="Iino T."/>
            <person name="Hattori M."/>
            <person name="Ohkuma M."/>
        </authorList>
    </citation>
    <scope>NUCLEOTIDE SEQUENCE [LARGE SCALE GENOMIC DNA]</scope>
    <source>
        <strain evidence="9">5CPEGH6</strain>
    </source>
</reference>
<feature type="signal peptide" evidence="7">
    <location>
        <begin position="1"/>
        <end position="19"/>
    </location>
</feature>
<dbReference type="Proteomes" id="UP000319374">
    <property type="component" value="Chromosome"/>
</dbReference>
<dbReference type="GO" id="GO:0006508">
    <property type="term" value="P:proteolysis"/>
    <property type="evidence" value="ECO:0007669"/>
    <property type="project" value="UniProtKB-KW"/>
</dbReference>
<dbReference type="PANTHER" id="PTHR38469:SF1">
    <property type="entry name" value="PERIPLASMIC PEPTIDASE SUBFAMILY S1B"/>
    <property type="match status" value="1"/>
</dbReference>
<protein>
    <recommendedName>
        <fullName evidence="7">Dipeptidyl-peptidase</fullName>
        <ecNumber evidence="7">3.4.14.-</ecNumber>
    </recommendedName>
</protein>
<dbReference type="InterPro" id="IPR043504">
    <property type="entry name" value="Peptidase_S1_PA_chymotrypsin"/>
</dbReference>
<dbReference type="GeneID" id="98673162"/>
<dbReference type="OrthoDB" id="9805367at2"/>
<evidence type="ECO:0000256" key="5">
    <source>
        <dbReference type="ARBA" id="ARBA00022801"/>
    </source>
</evidence>
<organism evidence="8 9">
    <name type="scientific">Alistipes dispar</name>
    <dbReference type="NCBI Taxonomy" id="2585119"/>
    <lineage>
        <taxon>Bacteria</taxon>
        <taxon>Pseudomonadati</taxon>
        <taxon>Bacteroidota</taxon>
        <taxon>Bacteroidia</taxon>
        <taxon>Bacteroidales</taxon>
        <taxon>Rikenellaceae</taxon>
        <taxon>Alistipes</taxon>
    </lineage>
</organism>
<evidence type="ECO:0000313" key="9">
    <source>
        <dbReference type="Proteomes" id="UP000319374"/>
    </source>
</evidence>
<dbReference type="KEGG" id="ada:A5CPEGH6_11850"/>
<evidence type="ECO:0000256" key="3">
    <source>
        <dbReference type="ARBA" id="ARBA00022670"/>
    </source>
</evidence>
<dbReference type="FunFam" id="2.40.10.10:FF:000102">
    <property type="entry name" value="Dipeptidyl-peptidase 7"/>
    <property type="match status" value="1"/>
</dbReference>
<keyword evidence="5 7" id="KW-0378">Hydrolase</keyword>
<dbReference type="AlphaFoldDB" id="A0A4Y1WZT0"/>
<dbReference type="GO" id="GO:0008239">
    <property type="term" value="F:dipeptidyl-peptidase activity"/>
    <property type="evidence" value="ECO:0007669"/>
    <property type="project" value="UniProtKB-UniRule"/>
</dbReference>
<keyword evidence="2 7" id="KW-0031">Aminopeptidase</keyword>
<dbReference type="GO" id="GO:0070009">
    <property type="term" value="F:serine-type aminopeptidase activity"/>
    <property type="evidence" value="ECO:0007669"/>
    <property type="project" value="UniProtKB-UniRule"/>
</dbReference>
<evidence type="ECO:0000256" key="2">
    <source>
        <dbReference type="ARBA" id="ARBA00022438"/>
    </source>
</evidence>
<dbReference type="RefSeq" id="WP_141428360.1">
    <property type="nucleotide sequence ID" value="NZ_AP019736.1"/>
</dbReference>
<dbReference type="PANTHER" id="PTHR38469">
    <property type="entry name" value="PERIPLASMIC PEPTIDASE SUBFAMILY S1B"/>
    <property type="match status" value="1"/>
</dbReference>
<evidence type="ECO:0000256" key="7">
    <source>
        <dbReference type="RuleBase" id="RU366067"/>
    </source>
</evidence>
<dbReference type="Gene3D" id="2.40.10.10">
    <property type="entry name" value="Trypsin-like serine proteases"/>
    <property type="match status" value="1"/>
</dbReference>
<comment type="similarity">
    <text evidence="1 7">Belongs to the peptidase S46 family.</text>
</comment>
<feature type="chain" id="PRO_5022988472" description="Dipeptidyl-peptidase" evidence="7">
    <location>
        <begin position="20"/>
        <end position="710"/>
    </location>
</feature>